<dbReference type="Proteomes" id="UP000199393">
    <property type="component" value="Chromosome I"/>
</dbReference>
<dbReference type="Pfam" id="PF18155">
    <property type="entry name" value="pPIWI_RE_Z"/>
    <property type="match status" value="1"/>
</dbReference>
<accession>A0A1C3N6Y9</accession>
<organism evidence="2 3">
    <name type="scientific">Micromonospora krabiensis</name>
    <dbReference type="NCBI Taxonomy" id="307121"/>
    <lineage>
        <taxon>Bacteria</taxon>
        <taxon>Bacillati</taxon>
        <taxon>Actinomycetota</taxon>
        <taxon>Actinomycetes</taxon>
        <taxon>Micromonosporales</taxon>
        <taxon>Micromonosporaceae</taxon>
        <taxon>Micromonospora</taxon>
    </lineage>
</organism>
<dbReference type="InterPro" id="IPR055254">
    <property type="entry name" value="pPIWI_RE_Z"/>
</dbReference>
<name>A0A1C3N6Y9_9ACTN</name>
<dbReference type="RefSeq" id="WP_157741663.1">
    <property type="nucleotide sequence ID" value="NZ_JBHRWG010000004.1"/>
</dbReference>
<sequence length="1111" mass="123785">MRETSSWRDSLMKQMRREQFPEAVMARDAFCRVELGLHFLTKHFPGEPVGALQPLLSGYVDLPPELVAECRRVRHRMGDVARRGYWRRLLNHYLRVPQEWRRFARTDAADGQVNDKTVFTVAGSALCQDRVATYDAALADPLQYRLTPPRPPAPAGRRYEFRVGDSVEVIHLPSTLPPAPPVARLPLMARRSREPWTVSFEKELLETAREIDRRLVGKPHITNRNWHKRLTENMRFSSVDRNGPGLVDRPETFVLDGVSHIVGLMNSGKTTLTDVLAVNRVLKHGNRVGMVLGSVGDVYAKVSFLRSIGIDAVPLIGRSNRAEHAARYWRSAIEESPVLVPDDDNPADPAAAYANASCLLEPFRRSANPAWKPLEPNEFPCHGKLRDAEADEPAAYDCPLLSICPAQKAHREIANAQVWVTTAQCLIASRAEPADASMRWFEAFQPHTDLLVIDEADAVQQVLDSRFVQTEPLVAAGKGWTHRMVQYTNAALDNQSMAPAADDEVDRWHTQLQIHQNAVFVLNRLALSPPGQRLKELLGDAPFTAHSLLRRVARTLFGLPSRGEGDKRVEDLADDFYRHELQEFAETPLSEQPHSLDEVVAQVTRQPRTDAAVALAIDNWLDRWLEPNIKAGHVRREWFDQRRGLLRLVVEAAICAGRITTTFFTMTTMYPSVREHLQLPDEETFWADQPPRDYRPIVPEAPMGNILALRWADSRNGGASLQLLWVHGVGRWLLHHAHDLLACEGVQGPHVVLTSATSWAPGSSFYHIPIEPTAVLRPPPEDETALRQSHMAVRAQRAGADPIFVSGKTGSRRHDALRLLVTALCQPVDGRPRSLVDELRAKLPEDRRKILFVVLSGDEARTVGDHINARVPQLSARIVVPDAADPGVGGIQRRLVGRFGTGEEDILVAAEMSIQRGYNILNANDTAALGAVIYLTRSHPPPFDLAFPLSLVSQLAMDHLQRPRAAAPGEVGGVVKQLRSTARKVWFDAIGRPIQFRALDPQDRRVFVANNLVPMSQTIGRSIRGNQPTTVLLCDAAFAERLADPEEKAADTARTSIVVATDQYLGQLLATPTDGASQHRLREHAVNTAVWGLMGHLVRTNDPLGSRRTPR</sequence>
<evidence type="ECO:0000313" key="2">
    <source>
        <dbReference type="EMBL" id="SBV28303.1"/>
    </source>
</evidence>
<feature type="domain" description="pPIWI-RE three-gene island" evidence="1">
    <location>
        <begin position="28"/>
        <end position="178"/>
    </location>
</feature>
<keyword evidence="3" id="KW-1185">Reference proteome</keyword>
<evidence type="ECO:0000259" key="1">
    <source>
        <dbReference type="Pfam" id="PF18155"/>
    </source>
</evidence>
<evidence type="ECO:0000313" key="3">
    <source>
        <dbReference type="Proteomes" id="UP000199393"/>
    </source>
</evidence>
<dbReference type="STRING" id="307121.GA0070620_3844"/>
<dbReference type="EMBL" id="LT598496">
    <property type="protein sequence ID" value="SBV28303.1"/>
    <property type="molecule type" value="Genomic_DNA"/>
</dbReference>
<dbReference type="AlphaFoldDB" id="A0A1C3N6Y9"/>
<proteinExistence type="predicted"/>
<protein>
    <recommendedName>
        <fullName evidence="1">pPIWI-RE three-gene island domain-containing protein</fullName>
    </recommendedName>
</protein>
<reference evidence="3" key="1">
    <citation type="submission" date="2016-06" db="EMBL/GenBank/DDBJ databases">
        <authorList>
            <person name="Varghese N."/>
        </authorList>
    </citation>
    <scope>NUCLEOTIDE SEQUENCE [LARGE SCALE GENOMIC DNA]</scope>
    <source>
        <strain evidence="3">DSM 45344</strain>
    </source>
</reference>
<gene>
    <name evidence="2" type="ORF">GA0070620_3844</name>
</gene>
<dbReference type="OrthoDB" id="8252072at2"/>